<dbReference type="Gene3D" id="3.40.50.1820">
    <property type="entry name" value="alpha/beta hydrolase"/>
    <property type="match status" value="1"/>
</dbReference>
<evidence type="ECO:0000256" key="2">
    <source>
        <dbReference type="ARBA" id="ARBA00022487"/>
    </source>
</evidence>
<gene>
    <name evidence="7" type="ORF">AAG570_010503</name>
</gene>
<protein>
    <recommendedName>
        <fullName evidence="5">Carboxylic ester hydrolase</fullName>
        <ecNumber evidence="5">3.1.1.-</ecNumber>
    </recommendedName>
</protein>
<dbReference type="EC" id="3.1.1.-" evidence="5"/>
<keyword evidence="5" id="KW-0732">Signal</keyword>
<dbReference type="SUPFAM" id="SSF53474">
    <property type="entry name" value="alpha/beta-Hydrolases"/>
    <property type="match status" value="1"/>
</dbReference>
<dbReference type="InterPro" id="IPR029058">
    <property type="entry name" value="AB_hydrolase_fold"/>
</dbReference>
<keyword evidence="3 5" id="KW-0378">Hydrolase</keyword>
<evidence type="ECO:0000313" key="8">
    <source>
        <dbReference type="Proteomes" id="UP001558652"/>
    </source>
</evidence>
<evidence type="ECO:0000259" key="6">
    <source>
        <dbReference type="Pfam" id="PF00135"/>
    </source>
</evidence>
<comment type="caution">
    <text evidence="7">The sequence shown here is derived from an EMBL/GenBank/DDBJ whole genome shotgun (WGS) entry which is preliminary data.</text>
</comment>
<dbReference type="EMBL" id="JBFDAA010000005">
    <property type="protein sequence ID" value="KAL1132548.1"/>
    <property type="molecule type" value="Genomic_DNA"/>
</dbReference>
<reference evidence="7 8" key="1">
    <citation type="submission" date="2024-07" db="EMBL/GenBank/DDBJ databases">
        <title>Chromosome-level genome assembly of the water stick insect Ranatra chinensis (Heteroptera: Nepidae).</title>
        <authorList>
            <person name="Liu X."/>
        </authorList>
    </citation>
    <scope>NUCLEOTIDE SEQUENCE [LARGE SCALE GENOMIC DNA]</scope>
    <source>
        <strain evidence="7">Cailab_2021Rc</strain>
        <tissue evidence="7">Muscle</tissue>
    </source>
</reference>
<dbReference type="InterPro" id="IPR019826">
    <property type="entry name" value="Carboxylesterase_B_AS"/>
</dbReference>
<evidence type="ECO:0000256" key="4">
    <source>
        <dbReference type="ARBA" id="ARBA00023180"/>
    </source>
</evidence>
<feature type="chain" id="PRO_5044525788" description="Carboxylic ester hydrolase" evidence="5">
    <location>
        <begin position="18"/>
        <end position="340"/>
    </location>
</feature>
<name>A0ABD0Z8T9_9HEMI</name>
<comment type="similarity">
    <text evidence="1 5">Belongs to the type-B carboxylesterase/lipase family.</text>
</comment>
<keyword evidence="4" id="KW-0325">Glycoprotein</keyword>
<dbReference type="AlphaFoldDB" id="A0ABD0Z8T9"/>
<dbReference type="PROSITE" id="PS00122">
    <property type="entry name" value="CARBOXYLESTERASE_B_1"/>
    <property type="match status" value="1"/>
</dbReference>
<dbReference type="PANTHER" id="PTHR43142">
    <property type="entry name" value="CARBOXYLIC ESTER HYDROLASE"/>
    <property type="match status" value="1"/>
</dbReference>
<dbReference type="InterPro" id="IPR002018">
    <property type="entry name" value="CarbesteraseB"/>
</dbReference>
<evidence type="ECO:0000256" key="3">
    <source>
        <dbReference type="ARBA" id="ARBA00022801"/>
    </source>
</evidence>
<accession>A0ABD0Z8T9</accession>
<dbReference type="Pfam" id="PF00135">
    <property type="entry name" value="COesterase"/>
    <property type="match status" value="1"/>
</dbReference>
<proteinExistence type="inferred from homology"/>
<organism evidence="7 8">
    <name type="scientific">Ranatra chinensis</name>
    <dbReference type="NCBI Taxonomy" id="642074"/>
    <lineage>
        <taxon>Eukaryota</taxon>
        <taxon>Metazoa</taxon>
        <taxon>Ecdysozoa</taxon>
        <taxon>Arthropoda</taxon>
        <taxon>Hexapoda</taxon>
        <taxon>Insecta</taxon>
        <taxon>Pterygota</taxon>
        <taxon>Neoptera</taxon>
        <taxon>Paraneoptera</taxon>
        <taxon>Hemiptera</taxon>
        <taxon>Heteroptera</taxon>
        <taxon>Panheteroptera</taxon>
        <taxon>Nepomorpha</taxon>
        <taxon>Nepidae</taxon>
        <taxon>Ranatrinae</taxon>
        <taxon>Ranatra</taxon>
    </lineage>
</organism>
<evidence type="ECO:0000313" key="7">
    <source>
        <dbReference type="EMBL" id="KAL1132548.1"/>
    </source>
</evidence>
<feature type="signal peptide" evidence="5">
    <location>
        <begin position="1"/>
        <end position="17"/>
    </location>
</feature>
<dbReference type="GO" id="GO:0052689">
    <property type="term" value="F:carboxylic ester hydrolase activity"/>
    <property type="evidence" value="ECO:0007669"/>
    <property type="project" value="UniProtKB-KW"/>
</dbReference>
<keyword evidence="8" id="KW-1185">Reference proteome</keyword>
<evidence type="ECO:0000256" key="1">
    <source>
        <dbReference type="ARBA" id="ARBA00005964"/>
    </source>
</evidence>
<feature type="domain" description="Carboxylesterase type B" evidence="6">
    <location>
        <begin position="21"/>
        <end position="335"/>
    </location>
</feature>
<evidence type="ECO:0000256" key="5">
    <source>
        <dbReference type="RuleBase" id="RU361235"/>
    </source>
</evidence>
<dbReference type="PANTHER" id="PTHR43142:SF1">
    <property type="entry name" value="CARBOXYLIC ESTER HYDROLASE"/>
    <property type="match status" value="1"/>
</dbReference>
<keyword evidence="2" id="KW-0719">Serine esterase</keyword>
<dbReference type="Proteomes" id="UP001558652">
    <property type="component" value="Unassembled WGS sequence"/>
</dbReference>
<sequence>MLSAACFLAACWAMTSASMVPLVETPLGPIRGSLLKTWTGKDILAFRAIRYAKPPTGQLRFKAPVPVEPWSEVVDATEDGPVCHQPGAEYFGPPSEDCLYINVYTKELSGSKPVIIFFHPGGWFSMTSRSDWAGPDYLLDQDLVLVTVNYRLGPLGFMSTGDEHAVGNYGMKDQVLAMKWVKYNIAAFGGDPKSVTITGYSAGSTSVMLHMLSPMSKGLFHRGISMSAGITSNWVIMKNPLELSRKLGDVVGCPTDTTTKQLVQCLRTIPAETLADSYQKMKEWAYDPMLIFAHVIEPLNGNDGESFLIDYPKNLIKSKRFAQTPLILGISENEFDGRGQ</sequence>